<proteinExistence type="predicted"/>
<dbReference type="RefSeq" id="WP_349242241.1">
    <property type="nucleotide sequence ID" value="NZ_JAVTTO010000004.1"/>
</dbReference>
<feature type="chain" id="PRO_5047219339" evidence="1">
    <location>
        <begin position="21"/>
        <end position="222"/>
    </location>
</feature>
<comment type="caution">
    <text evidence="2">The sequence shown here is derived from an EMBL/GenBank/DDBJ whole genome shotgun (WGS) entry which is preliminary data.</text>
</comment>
<gene>
    <name evidence="2" type="ORF">RQM59_11400</name>
</gene>
<feature type="signal peptide" evidence="1">
    <location>
        <begin position="1"/>
        <end position="20"/>
    </location>
</feature>
<sequence length="222" mass="26848">MKKGILLLAGLLLLTVNTEAKSTENPVKKIGFSTKYYNSVSFVERGIQFDVFLNGDFDFEAIRRNYRYNNRRNRHSRIRISRDYKGRINKVGNVSIRYDHRGNVRRIGSIFIQYRRGRLSNVGNLKVRYNRWGDPRFYGEVKYQYSYSPGFVYDYNDVYFYRNEFRNNYRLYKQDANFYYYRANRSAKVSRNKLLKRRKQTVVKKKPVKRVVKKAKRRSKRS</sequence>
<protein>
    <submittedName>
        <fullName evidence="2">Uncharacterized protein</fullName>
    </submittedName>
</protein>
<keyword evidence="3" id="KW-1185">Reference proteome</keyword>
<name>A0ABU3LGY6_9FLAO</name>
<reference evidence="2 3" key="1">
    <citation type="submission" date="2023-09" db="EMBL/GenBank/DDBJ databases">
        <title>Novel taxa isolated from Blanes Bay.</title>
        <authorList>
            <person name="Rey-Velasco X."/>
            <person name="Lucena T."/>
        </authorList>
    </citation>
    <scope>NUCLEOTIDE SEQUENCE [LARGE SCALE GENOMIC DNA]</scope>
    <source>
        <strain evidence="2 3">S356</strain>
    </source>
</reference>
<accession>A0ABU3LGY6</accession>
<organism evidence="2 3">
    <name type="scientific">Asprobacillus argus</name>
    <dbReference type="NCBI Taxonomy" id="3076534"/>
    <lineage>
        <taxon>Bacteria</taxon>
        <taxon>Pseudomonadati</taxon>
        <taxon>Bacteroidota</taxon>
        <taxon>Flavobacteriia</taxon>
        <taxon>Flavobacteriales</taxon>
        <taxon>Flavobacteriaceae</taxon>
        <taxon>Asprobacillus</taxon>
    </lineage>
</organism>
<evidence type="ECO:0000313" key="3">
    <source>
        <dbReference type="Proteomes" id="UP001257277"/>
    </source>
</evidence>
<evidence type="ECO:0000256" key="1">
    <source>
        <dbReference type="SAM" id="SignalP"/>
    </source>
</evidence>
<keyword evidence="1" id="KW-0732">Signal</keyword>
<dbReference type="Proteomes" id="UP001257277">
    <property type="component" value="Unassembled WGS sequence"/>
</dbReference>
<dbReference type="EMBL" id="JAVTTO010000004">
    <property type="protein sequence ID" value="MDT7832990.1"/>
    <property type="molecule type" value="Genomic_DNA"/>
</dbReference>
<evidence type="ECO:0000313" key="2">
    <source>
        <dbReference type="EMBL" id="MDT7832990.1"/>
    </source>
</evidence>